<evidence type="ECO:0000313" key="9">
    <source>
        <dbReference type="EMBL" id="SET78757.1"/>
    </source>
</evidence>
<dbReference type="EMBL" id="FOIB01000003">
    <property type="protein sequence ID" value="SET78757.1"/>
    <property type="molecule type" value="Genomic_DNA"/>
</dbReference>
<keyword evidence="6" id="KW-0342">GTP-binding</keyword>
<dbReference type="InterPro" id="IPR000795">
    <property type="entry name" value="T_Tr_GTP-bd_dom"/>
</dbReference>
<dbReference type="InterPro" id="IPR054696">
    <property type="entry name" value="GTP-eEF1A_C"/>
</dbReference>
<evidence type="ECO:0000313" key="11">
    <source>
        <dbReference type="Proteomes" id="UP000321514"/>
    </source>
</evidence>
<dbReference type="AlphaFoldDB" id="A0A511T8X7"/>
<organism evidence="8 11">
    <name type="scientific">Myxococcus fulvus</name>
    <dbReference type="NCBI Taxonomy" id="33"/>
    <lineage>
        <taxon>Bacteria</taxon>
        <taxon>Pseudomonadati</taxon>
        <taxon>Myxococcota</taxon>
        <taxon>Myxococcia</taxon>
        <taxon>Myxococcales</taxon>
        <taxon>Cystobacterineae</taxon>
        <taxon>Myxococcaceae</taxon>
        <taxon>Myxococcus</taxon>
    </lineage>
</organism>
<evidence type="ECO:0000259" key="7">
    <source>
        <dbReference type="PROSITE" id="PS51722"/>
    </source>
</evidence>
<dbReference type="SUPFAM" id="SSF50447">
    <property type="entry name" value="Translation proteins"/>
    <property type="match status" value="1"/>
</dbReference>
<dbReference type="SUPFAM" id="SSF52540">
    <property type="entry name" value="P-loop containing nucleoside triphosphate hydrolases"/>
    <property type="match status" value="1"/>
</dbReference>
<reference evidence="8 11" key="2">
    <citation type="submission" date="2019-07" db="EMBL/GenBank/DDBJ databases">
        <title>Whole genome shotgun sequence of Myxococcus fulvus NBRC 100333.</title>
        <authorList>
            <person name="Hosoyama A."/>
            <person name="Uohara A."/>
            <person name="Ohji S."/>
            <person name="Ichikawa N."/>
        </authorList>
    </citation>
    <scope>NUCLEOTIDE SEQUENCE [LARGE SCALE GENOMIC DNA]</scope>
    <source>
        <strain evidence="8 11">NBRC 100333</strain>
    </source>
</reference>
<evidence type="ECO:0000313" key="10">
    <source>
        <dbReference type="Proteomes" id="UP000183760"/>
    </source>
</evidence>
<dbReference type="CDD" id="cd04095">
    <property type="entry name" value="CysN_NoDQ_III"/>
    <property type="match status" value="1"/>
</dbReference>
<dbReference type="GO" id="GO:0005524">
    <property type="term" value="F:ATP binding"/>
    <property type="evidence" value="ECO:0007669"/>
    <property type="project" value="UniProtKB-KW"/>
</dbReference>
<evidence type="ECO:0000256" key="6">
    <source>
        <dbReference type="ARBA" id="ARBA00023134"/>
    </source>
</evidence>
<dbReference type="FunFam" id="3.40.50.300:FF:000119">
    <property type="entry name" value="Sulfate adenylyltransferase subunit 1"/>
    <property type="match status" value="1"/>
</dbReference>
<keyword evidence="10" id="KW-1185">Reference proteome</keyword>
<evidence type="ECO:0000256" key="1">
    <source>
        <dbReference type="ARBA" id="ARBA00012391"/>
    </source>
</evidence>
<dbReference type="InterPro" id="IPR044139">
    <property type="entry name" value="CysN_NoDQ_III"/>
</dbReference>
<gene>
    <name evidence="8" type="ORF">MFU01_56460</name>
    <name evidence="9" type="ORF">SAMN05443572_103220</name>
</gene>
<dbReference type="InterPro" id="IPR009001">
    <property type="entry name" value="Transl_elong_EF1A/Init_IF2_C"/>
</dbReference>
<dbReference type="OrthoDB" id="9804504at2"/>
<dbReference type="RefSeq" id="WP_074952001.1">
    <property type="nucleotide sequence ID" value="NZ_BJXR01000039.1"/>
</dbReference>
<comment type="caution">
    <text evidence="8">The sequence shown here is derived from an EMBL/GenBank/DDBJ whole genome shotgun (WGS) entry which is preliminary data.</text>
</comment>
<dbReference type="PANTHER" id="PTHR23115">
    <property type="entry name" value="TRANSLATION FACTOR"/>
    <property type="match status" value="1"/>
</dbReference>
<dbReference type="PROSITE" id="PS00301">
    <property type="entry name" value="G_TR_1"/>
    <property type="match status" value="1"/>
</dbReference>
<protein>
    <recommendedName>
        <fullName evidence="1">sulfate adenylyltransferase</fullName>
        <ecNumber evidence="1">2.7.7.4</ecNumber>
    </recommendedName>
</protein>
<keyword evidence="3 9" id="KW-0548">Nucleotidyltransferase</keyword>
<dbReference type="Pfam" id="PF00009">
    <property type="entry name" value="GTP_EFTU"/>
    <property type="match status" value="1"/>
</dbReference>
<dbReference type="Pfam" id="PF22594">
    <property type="entry name" value="GTP-eEF1A_C"/>
    <property type="match status" value="1"/>
</dbReference>
<evidence type="ECO:0000313" key="8">
    <source>
        <dbReference type="EMBL" id="GEN10609.1"/>
    </source>
</evidence>
<dbReference type="InterPro" id="IPR011779">
    <property type="entry name" value="SO4_adenylTrfase_lsu"/>
</dbReference>
<keyword evidence="4" id="KW-0547">Nucleotide-binding</keyword>
<dbReference type="EC" id="2.7.7.4" evidence="1"/>
<dbReference type="SUPFAM" id="SSF50465">
    <property type="entry name" value="EF-Tu/eEF-1alpha/eIF2-gamma C-terminal domain"/>
    <property type="match status" value="1"/>
</dbReference>
<reference evidence="9 10" key="1">
    <citation type="submission" date="2016-10" db="EMBL/GenBank/DDBJ databases">
        <authorList>
            <person name="Varghese N."/>
            <person name="Submissions S."/>
        </authorList>
    </citation>
    <scope>NUCLEOTIDE SEQUENCE [LARGE SCALE GENOMIC DNA]</scope>
    <source>
        <strain evidence="9 10">DSM 16525</strain>
    </source>
</reference>
<dbReference type="NCBIfam" id="TIGR00231">
    <property type="entry name" value="small_GTP"/>
    <property type="match status" value="1"/>
</dbReference>
<dbReference type="InterPro" id="IPR050100">
    <property type="entry name" value="TRAFAC_GTPase_members"/>
</dbReference>
<keyword evidence="2" id="KW-0808">Transferase</keyword>
<evidence type="ECO:0000256" key="4">
    <source>
        <dbReference type="ARBA" id="ARBA00022741"/>
    </source>
</evidence>
<dbReference type="PRINTS" id="PR00315">
    <property type="entry name" value="ELONGATNFCT"/>
</dbReference>
<dbReference type="Gene3D" id="3.40.50.300">
    <property type="entry name" value="P-loop containing nucleotide triphosphate hydrolases"/>
    <property type="match status" value="1"/>
</dbReference>
<dbReference type="InterPro" id="IPR031157">
    <property type="entry name" value="G_TR_CS"/>
</dbReference>
<feature type="domain" description="Tr-type G" evidence="7">
    <location>
        <begin position="1"/>
        <end position="214"/>
    </location>
</feature>
<dbReference type="EMBL" id="BJXR01000039">
    <property type="protein sequence ID" value="GEN10609.1"/>
    <property type="molecule type" value="Genomic_DNA"/>
</dbReference>
<evidence type="ECO:0000256" key="5">
    <source>
        <dbReference type="ARBA" id="ARBA00022840"/>
    </source>
</evidence>
<dbReference type="InterPro" id="IPR041757">
    <property type="entry name" value="CysN_GTP-bd"/>
</dbReference>
<proteinExistence type="predicted"/>
<dbReference type="GO" id="GO:0003924">
    <property type="term" value="F:GTPase activity"/>
    <property type="evidence" value="ECO:0007669"/>
    <property type="project" value="InterPro"/>
</dbReference>
<dbReference type="InterPro" id="IPR027417">
    <property type="entry name" value="P-loop_NTPase"/>
</dbReference>
<dbReference type="CDD" id="cd04166">
    <property type="entry name" value="CysN_ATPS"/>
    <property type="match status" value="1"/>
</dbReference>
<evidence type="ECO:0000256" key="2">
    <source>
        <dbReference type="ARBA" id="ARBA00022679"/>
    </source>
</evidence>
<dbReference type="Proteomes" id="UP000183760">
    <property type="component" value="Unassembled WGS sequence"/>
</dbReference>
<dbReference type="GO" id="GO:0005525">
    <property type="term" value="F:GTP binding"/>
    <property type="evidence" value="ECO:0007669"/>
    <property type="project" value="UniProtKB-KW"/>
</dbReference>
<dbReference type="NCBIfam" id="TIGR02034">
    <property type="entry name" value="CysN"/>
    <property type="match status" value="1"/>
</dbReference>
<dbReference type="InterPro" id="IPR009000">
    <property type="entry name" value="Transl_B-barrel_sf"/>
</dbReference>
<evidence type="ECO:0000256" key="3">
    <source>
        <dbReference type="ARBA" id="ARBA00022695"/>
    </source>
</evidence>
<dbReference type="GO" id="GO:0004781">
    <property type="term" value="F:sulfate adenylyltransferase (ATP) activity"/>
    <property type="evidence" value="ECO:0007669"/>
    <property type="project" value="UniProtKB-EC"/>
</dbReference>
<accession>A0A511T8X7</accession>
<dbReference type="Proteomes" id="UP000321514">
    <property type="component" value="Unassembled WGS sequence"/>
</dbReference>
<dbReference type="Gene3D" id="2.40.30.10">
    <property type="entry name" value="Translation factors"/>
    <property type="match status" value="2"/>
</dbReference>
<dbReference type="InterPro" id="IPR005225">
    <property type="entry name" value="Small_GTP-bd"/>
</dbReference>
<dbReference type="PROSITE" id="PS51722">
    <property type="entry name" value="G_TR_2"/>
    <property type="match status" value="1"/>
</dbReference>
<name>A0A511T8X7_MYXFU</name>
<keyword evidence="5" id="KW-0067">ATP-binding</keyword>
<sequence length="418" mass="46186">MELLRFATAGSVDDGKSTLIGRLLHDTRSILEDQLAAVERTSRARGDEYVNLALLLDGLKAEREQGITIDVAYRYFATASRKFIIADTPGHLQYTRNMVTGASTADLALILVDARKGVLEQTRRHAFLASLLRVPHLVLCVNKMDLVGFDAAVFEAIREEFRQFSMKLDVTDLTFIPISALGGDNVVTRSEKMPWYQGPTLLHHLENVHIASDRNLIHVRFPVQTVLRPMSSKYPDYRAYAGQVLGGVLKPGDELMALPSGFTTRIRSLDLAGREVATAFPPMSVNVSLADELDISRGDLLCRPGNPPHVGQDLDAMVCWLAEGVSLQTGSRLALKHTTRSVRAQVKQLHYRLDINTLSRDEQSPRLSLNEIGRVTLRTTAPLFFDAYRDNRHTGSFILIDEATNATVGAGMINGPAV</sequence>
<dbReference type="GO" id="GO:0006790">
    <property type="term" value="P:sulfur compound metabolic process"/>
    <property type="evidence" value="ECO:0007669"/>
    <property type="project" value="InterPro"/>
</dbReference>